<gene>
    <name evidence="1" type="ORF">PILCRDRAFT_10267</name>
</gene>
<sequence length="428" mass="47785">MGASGGLSHRINQSSVDLWFSKEAISSRLCLTSKAISCGISLCAFQYKRLLYHSTEAEEMRNVFFDEESVIVGRPIAKQLDTNRNTSFWALAPKMTNPFLFFSGIVKLVGQRVLKAAGITVPFYATKLFMHYTPRARKEEPCRFNGTDSNAAIKEFTQKTFGLVLNSRLLRQMAKAIFRSQLPQLFGAAFHYPSNTTILASKPSPFDNLLPSFNVSKSQASHEITISQIWHAIHGLGPVNQEWRDILQENHILPSNKYDDIAWERARALVNSEYGVGGQDTESIAKTVKSVLDGKPFLTGDKTNLTCCLGDIVSVRVTQAVLFSTSKPRAFSRPPIGGYLIDDIAKALAMIIKALLEWESGNHVDLLHESLVDLQVSLKDELCQKVDHNPALWIDFSKKVHSFSLHRPAGNPAWQKSDLLTNWAGEMK</sequence>
<dbReference type="Proteomes" id="UP000054166">
    <property type="component" value="Unassembled WGS sequence"/>
</dbReference>
<evidence type="ECO:0000313" key="2">
    <source>
        <dbReference type="Proteomes" id="UP000054166"/>
    </source>
</evidence>
<reference evidence="1 2" key="1">
    <citation type="submission" date="2014-04" db="EMBL/GenBank/DDBJ databases">
        <authorList>
            <consortium name="DOE Joint Genome Institute"/>
            <person name="Kuo A."/>
            <person name="Tarkka M."/>
            <person name="Buscot F."/>
            <person name="Kohler A."/>
            <person name="Nagy L.G."/>
            <person name="Floudas D."/>
            <person name="Copeland A."/>
            <person name="Barry K.W."/>
            <person name="Cichocki N."/>
            <person name="Veneault-Fourrey C."/>
            <person name="LaButti K."/>
            <person name="Lindquist E.A."/>
            <person name="Lipzen A."/>
            <person name="Lundell T."/>
            <person name="Morin E."/>
            <person name="Murat C."/>
            <person name="Sun H."/>
            <person name="Tunlid A."/>
            <person name="Henrissat B."/>
            <person name="Grigoriev I.V."/>
            <person name="Hibbett D.S."/>
            <person name="Martin F."/>
            <person name="Nordberg H.P."/>
            <person name="Cantor M.N."/>
            <person name="Hua S.X."/>
        </authorList>
    </citation>
    <scope>NUCLEOTIDE SEQUENCE [LARGE SCALE GENOMIC DNA]</scope>
    <source>
        <strain evidence="1 2">F 1598</strain>
    </source>
</reference>
<keyword evidence="2" id="KW-1185">Reference proteome</keyword>
<dbReference type="HOGENOM" id="CLU_641096_0_0_1"/>
<name>A0A0C3F3U0_PILCF</name>
<dbReference type="InParanoid" id="A0A0C3F3U0"/>
<protein>
    <submittedName>
        <fullName evidence="1">Uncharacterized protein</fullName>
    </submittedName>
</protein>
<evidence type="ECO:0000313" key="1">
    <source>
        <dbReference type="EMBL" id="KIM79430.1"/>
    </source>
</evidence>
<dbReference type="AlphaFoldDB" id="A0A0C3F3U0"/>
<dbReference type="EMBL" id="KN833009">
    <property type="protein sequence ID" value="KIM79430.1"/>
    <property type="molecule type" value="Genomic_DNA"/>
</dbReference>
<accession>A0A0C3F3U0</accession>
<reference evidence="2" key="2">
    <citation type="submission" date="2015-01" db="EMBL/GenBank/DDBJ databases">
        <title>Evolutionary Origins and Diversification of the Mycorrhizal Mutualists.</title>
        <authorList>
            <consortium name="DOE Joint Genome Institute"/>
            <consortium name="Mycorrhizal Genomics Consortium"/>
            <person name="Kohler A."/>
            <person name="Kuo A."/>
            <person name="Nagy L.G."/>
            <person name="Floudas D."/>
            <person name="Copeland A."/>
            <person name="Barry K.W."/>
            <person name="Cichocki N."/>
            <person name="Veneault-Fourrey C."/>
            <person name="LaButti K."/>
            <person name="Lindquist E.A."/>
            <person name="Lipzen A."/>
            <person name="Lundell T."/>
            <person name="Morin E."/>
            <person name="Murat C."/>
            <person name="Riley R."/>
            <person name="Ohm R."/>
            <person name="Sun H."/>
            <person name="Tunlid A."/>
            <person name="Henrissat B."/>
            <person name="Grigoriev I.V."/>
            <person name="Hibbett D.S."/>
            <person name="Martin F."/>
        </authorList>
    </citation>
    <scope>NUCLEOTIDE SEQUENCE [LARGE SCALE GENOMIC DNA]</scope>
    <source>
        <strain evidence="2">F 1598</strain>
    </source>
</reference>
<proteinExistence type="predicted"/>
<dbReference type="OrthoDB" id="2616799at2759"/>
<organism evidence="1 2">
    <name type="scientific">Piloderma croceum (strain F 1598)</name>
    <dbReference type="NCBI Taxonomy" id="765440"/>
    <lineage>
        <taxon>Eukaryota</taxon>
        <taxon>Fungi</taxon>
        <taxon>Dikarya</taxon>
        <taxon>Basidiomycota</taxon>
        <taxon>Agaricomycotina</taxon>
        <taxon>Agaricomycetes</taxon>
        <taxon>Agaricomycetidae</taxon>
        <taxon>Atheliales</taxon>
        <taxon>Atheliaceae</taxon>
        <taxon>Piloderma</taxon>
    </lineage>
</organism>